<dbReference type="Gene3D" id="1.10.510.10">
    <property type="entry name" value="Transferase(Phosphotransferase) domain 1"/>
    <property type="match status" value="2"/>
</dbReference>
<dbReference type="GO" id="GO:0004672">
    <property type="term" value="F:protein kinase activity"/>
    <property type="evidence" value="ECO:0007669"/>
    <property type="project" value="InterPro"/>
</dbReference>
<keyword evidence="3" id="KW-1185">Reference proteome</keyword>
<evidence type="ECO:0000259" key="1">
    <source>
        <dbReference type="PROSITE" id="PS50011"/>
    </source>
</evidence>
<dbReference type="InterPro" id="IPR008271">
    <property type="entry name" value="Ser/Thr_kinase_AS"/>
</dbReference>
<name>W9Y3A7_9EURO</name>
<dbReference type="Proteomes" id="UP000019478">
    <property type="component" value="Unassembled WGS sequence"/>
</dbReference>
<sequence>MSGSYRIGQLFKGRLDSYTVAKKVRDTIWLAKDQTGSPAVIKFARGNDTVRNERDILKRFQGHSHFIGQLKDEVEVPASSDPAIVLEYLEDDLLSASKKRPLTGKEIKYVSKQVLRALDLLHSAGYVHTDLKLDNVLVNYKNHDHDSGMPKTLSDIHLADFGGTSHVNSQITKAGGNHWGARLANTQLSDGEYELQILIQQSKYFGPFPPKYVDLVRSDEIAMATIAYVLDTVESLTPFNMTTEREVSKADKEFICKIMKIDPRDRPTAKELLLDPWFEPGLELS</sequence>
<dbReference type="SMART" id="SM00220">
    <property type="entry name" value="S_TKc"/>
    <property type="match status" value="1"/>
</dbReference>
<dbReference type="EMBL" id="AMGY01000004">
    <property type="protein sequence ID" value="EXJ84125.1"/>
    <property type="molecule type" value="Genomic_DNA"/>
</dbReference>
<organism evidence="2 3">
    <name type="scientific">Capronia epimyces CBS 606.96</name>
    <dbReference type="NCBI Taxonomy" id="1182542"/>
    <lineage>
        <taxon>Eukaryota</taxon>
        <taxon>Fungi</taxon>
        <taxon>Dikarya</taxon>
        <taxon>Ascomycota</taxon>
        <taxon>Pezizomycotina</taxon>
        <taxon>Eurotiomycetes</taxon>
        <taxon>Chaetothyriomycetidae</taxon>
        <taxon>Chaetothyriales</taxon>
        <taxon>Herpotrichiellaceae</taxon>
        <taxon>Capronia</taxon>
    </lineage>
</organism>
<accession>W9Y3A7</accession>
<dbReference type="SUPFAM" id="SSF56112">
    <property type="entry name" value="Protein kinase-like (PK-like)"/>
    <property type="match status" value="1"/>
</dbReference>
<dbReference type="RefSeq" id="XP_007733110.1">
    <property type="nucleotide sequence ID" value="XM_007734920.1"/>
</dbReference>
<keyword evidence="2" id="KW-0808">Transferase</keyword>
<comment type="caution">
    <text evidence="2">The sequence shown here is derived from an EMBL/GenBank/DDBJ whole genome shotgun (WGS) entry which is preliminary data.</text>
</comment>
<proteinExistence type="predicted"/>
<gene>
    <name evidence="2" type="ORF">A1O3_04792</name>
</gene>
<dbReference type="STRING" id="1182542.W9Y3A7"/>
<dbReference type="Gene3D" id="3.30.200.20">
    <property type="entry name" value="Phosphorylase Kinase, domain 1"/>
    <property type="match status" value="1"/>
</dbReference>
<dbReference type="OrthoDB" id="5979581at2759"/>
<protein>
    <submittedName>
        <fullName evidence="2">STE protein kinase</fullName>
    </submittedName>
</protein>
<evidence type="ECO:0000313" key="3">
    <source>
        <dbReference type="Proteomes" id="UP000019478"/>
    </source>
</evidence>
<dbReference type="PROSITE" id="PS00108">
    <property type="entry name" value="PROTEIN_KINASE_ST"/>
    <property type="match status" value="1"/>
</dbReference>
<dbReference type="eggNOG" id="KOG0578">
    <property type="taxonomic scope" value="Eukaryota"/>
</dbReference>
<dbReference type="HOGENOM" id="CLU_076146_0_0_1"/>
<keyword evidence="2" id="KW-0418">Kinase</keyword>
<feature type="domain" description="Protein kinase" evidence="1">
    <location>
        <begin position="1"/>
        <end position="278"/>
    </location>
</feature>
<dbReference type="AlphaFoldDB" id="W9Y3A7"/>
<dbReference type="PANTHER" id="PTHR24347">
    <property type="entry name" value="SERINE/THREONINE-PROTEIN KINASE"/>
    <property type="match status" value="1"/>
</dbReference>
<dbReference type="Pfam" id="PF00069">
    <property type="entry name" value="Pkinase"/>
    <property type="match status" value="1"/>
</dbReference>
<reference evidence="2 3" key="1">
    <citation type="submission" date="2013-03" db="EMBL/GenBank/DDBJ databases">
        <title>The Genome Sequence of Capronia epimyces CBS 606.96.</title>
        <authorList>
            <consortium name="The Broad Institute Genomics Platform"/>
            <person name="Cuomo C."/>
            <person name="de Hoog S."/>
            <person name="Gorbushina A."/>
            <person name="Walker B."/>
            <person name="Young S.K."/>
            <person name="Zeng Q."/>
            <person name="Gargeya S."/>
            <person name="Fitzgerald M."/>
            <person name="Haas B."/>
            <person name="Abouelleil A."/>
            <person name="Allen A.W."/>
            <person name="Alvarado L."/>
            <person name="Arachchi H.M."/>
            <person name="Berlin A.M."/>
            <person name="Chapman S.B."/>
            <person name="Gainer-Dewar J."/>
            <person name="Goldberg J."/>
            <person name="Griggs A."/>
            <person name="Gujja S."/>
            <person name="Hansen M."/>
            <person name="Howarth C."/>
            <person name="Imamovic A."/>
            <person name="Ireland A."/>
            <person name="Larimer J."/>
            <person name="McCowan C."/>
            <person name="Murphy C."/>
            <person name="Pearson M."/>
            <person name="Poon T.W."/>
            <person name="Priest M."/>
            <person name="Roberts A."/>
            <person name="Saif S."/>
            <person name="Shea T."/>
            <person name="Sisk P."/>
            <person name="Sykes S."/>
            <person name="Wortman J."/>
            <person name="Nusbaum C."/>
            <person name="Birren B."/>
        </authorList>
    </citation>
    <scope>NUCLEOTIDE SEQUENCE [LARGE SCALE GENOMIC DNA]</scope>
    <source>
        <strain evidence="2 3">CBS 606.96</strain>
    </source>
</reference>
<evidence type="ECO:0000313" key="2">
    <source>
        <dbReference type="EMBL" id="EXJ84125.1"/>
    </source>
</evidence>
<dbReference type="InterPro" id="IPR011009">
    <property type="entry name" value="Kinase-like_dom_sf"/>
</dbReference>
<dbReference type="PROSITE" id="PS50011">
    <property type="entry name" value="PROTEIN_KINASE_DOM"/>
    <property type="match status" value="1"/>
</dbReference>
<dbReference type="InterPro" id="IPR000719">
    <property type="entry name" value="Prot_kinase_dom"/>
</dbReference>
<dbReference type="GeneID" id="19168910"/>
<dbReference type="GO" id="GO:0005524">
    <property type="term" value="F:ATP binding"/>
    <property type="evidence" value="ECO:0007669"/>
    <property type="project" value="InterPro"/>
</dbReference>